<keyword evidence="3" id="KW-0597">Phosphoprotein</keyword>
<sequence length="524" mass="55174">MTGFIEAAVAVSGAVAAALATWVAQLPGRRRAVQRLTTARTRLREAEVAQRDAESRNNAGTAATAELRAQWQHQLDQARADASGNWQYAQQVIGEVEHFVERRLPAAVQEIRGVPVRHEPGLRHGSLEGSEIAGYLAVLDTLLRQTAADVRRQAEDAAGAGVRVAAEEIQAALTRAQRDIDAALDADEDQGAGSTTPQALARIDHAVTLAGHTVQRLRILANSWPGVQRANCSVLEIIESARGQIPHLDAVEYAFQSATADVLVEGLIVEPVIVALTELLDNATSYSGEKASTYVQRVRAGIRITVEDSGLGMSPLQLERAERALASGGADVTALAEPFSLGFLVIGRLIHQYNLRVTLSPSASGGVRADLLIPAERLAAEADEDGPARRAGAAPSAAQLRPVPPPTFPAAGAETFSAADTATVPTTGAETFPAPQWSSGGHGRPTPDPVHDAPAVPSSQAAEGPGPAQAHSLPKRQPRRARPQDTAPRQHAISDPEAVALAKGFEQLSHILAEGFGTEHTTEG</sequence>
<keyword evidence="4" id="KW-0808">Transferase</keyword>
<feature type="region of interest" description="Disordered" evidence="6">
    <location>
        <begin position="425"/>
        <end position="499"/>
    </location>
</feature>
<dbReference type="RefSeq" id="WP_317771960.1">
    <property type="nucleotide sequence ID" value="NZ_JAWMAJ010000052.1"/>
</dbReference>
<evidence type="ECO:0000256" key="1">
    <source>
        <dbReference type="ARBA" id="ARBA00000085"/>
    </source>
</evidence>
<evidence type="ECO:0000256" key="5">
    <source>
        <dbReference type="ARBA" id="ARBA00022777"/>
    </source>
</evidence>
<dbReference type="Gene3D" id="3.30.565.10">
    <property type="entry name" value="Histidine kinase-like ATPase, C-terminal domain"/>
    <property type="match status" value="1"/>
</dbReference>
<dbReference type="Proteomes" id="UP001187346">
    <property type="component" value="Unassembled WGS sequence"/>
</dbReference>
<dbReference type="Pfam" id="PF02518">
    <property type="entry name" value="HATPase_c"/>
    <property type="match status" value="1"/>
</dbReference>
<feature type="compositionally biased region" description="Low complexity" evidence="6">
    <location>
        <begin position="389"/>
        <end position="398"/>
    </location>
</feature>
<name>A0ABU4FAZ0_9ACTN</name>
<feature type="region of interest" description="Disordered" evidence="6">
    <location>
        <begin position="382"/>
        <end position="412"/>
    </location>
</feature>
<keyword evidence="5" id="KW-0418">Kinase</keyword>
<dbReference type="PANTHER" id="PTHR45436">
    <property type="entry name" value="SENSOR HISTIDINE KINASE YKOH"/>
    <property type="match status" value="1"/>
</dbReference>
<dbReference type="InterPro" id="IPR050428">
    <property type="entry name" value="TCS_sensor_his_kinase"/>
</dbReference>
<dbReference type="EC" id="2.7.13.3" evidence="2"/>
<feature type="domain" description="Histidine kinase/HSP90-like ATPase" evidence="7">
    <location>
        <begin position="275"/>
        <end position="376"/>
    </location>
</feature>
<evidence type="ECO:0000259" key="7">
    <source>
        <dbReference type="Pfam" id="PF02518"/>
    </source>
</evidence>
<evidence type="ECO:0000256" key="3">
    <source>
        <dbReference type="ARBA" id="ARBA00022553"/>
    </source>
</evidence>
<evidence type="ECO:0000313" key="8">
    <source>
        <dbReference type="EMBL" id="MDV7217758.1"/>
    </source>
</evidence>
<accession>A0ABU4FAZ0</accession>
<reference evidence="8 9" key="1">
    <citation type="submission" date="2023-10" db="EMBL/GenBank/DDBJ databases">
        <title>Characterization of rhizosphere-enriched actinobacteria from wheat plants lab-grown on chernevaya soil.</title>
        <authorList>
            <person name="Tikhonova E.N."/>
            <person name="Konopkin A."/>
            <person name="Kravchenko I.K."/>
        </authorList>
    </citation>
    <scope>NUCLEOTIDE SEQUENCE [LARGE SCALE GENOMIC DNA]</scope>
    <source>
        <strain evidence="8 9">RR29</strain>
    </source>
</reference>
<dbReference type="SUPFAM" id="SSF55874">
    <property type="entry name" value="ATPase domain of HSP90 chaperone/DNA topoisomerase II/histidine kinase"/>
    <property type="match status" value="1"/>
</dbReference>
<keyword evidence="9" id="KW-1185">Reference proteome</keyword>
<proteinExistence type="predicted"/>
<organism evidence="8 9">
    <name type="scientific">Streptomyces prunicolor</name>
    <dbReference type="NCBI Taxonomy" id="67348"/>
    <lineage>
        <taxon>Bacteria</taxon>
        <taxon>Bacillati</taxon>
        <taxon>Actinomycetota</taxon>
        <taxon>Actinomycetes</taxon>
        <taxon>Kitasatosporales</taxon>
        <taxon>Streptomycetaceae</taxon>
        <taxon>Streptomyces</taxon>
    </lineage>
</organism>
<evidence type="ECO:0000256" key="2">
    <source>
        <dbReference type="ARBA" id="ARBA00012438"/>
    </source>
</evidence>
<gene>
    <name evidence="8" type="ORF">R5A26_17540</name>
</gene>
<comment type="catalytic activity">
    <reaction evidence="1">
        <text>ATP + protein L-histidine = ADP + protein N-phospho-L-histidine.</text>
        <dbReference type="EC" id="2.7.13.3"/>
    </reaction>
</comment>
<evidence type="ECO:0000256" key="6">
    <source>
        <dbReference type="SAM" id="MobiDB-lite"/>
    </source>
</evidence>
<dbReference type="EMBL" id="JAWMAJ010000052">
    <property type="protein sequence ID" value="MDV7217758.1"/>
    <property type="molecule type" value="Genomic_DNA"/>
</dbReference>
<comment type="caution">
    <text evidence="8">The sequence shown here is derived from an EMBL/GenBank/DDBJ whole genome shotgun (WGS) entry which is preliminary data.</text>
</comment>
<dbReference type="InterPro" id="IPR003594">
    <property type="entry name" value="HATPase_dom"/>
</dbReference>
<evidence type="ECO:0000313" key="9">
    <source>
        <dbReference type="Proteomes" id="UP001187346"/>
    </source>
</evidence>
<protein>
    <recommendedName>
        <fullName evidence="2">histidine kinase</fullName>
        <ecNumber evidence="2">2.7.13.3</ecNumber>
    </recommendedName>
</protein>
<dbReference type="PANTHER" id="PTHR45436:SF5">
    <property type="entry name" value="SENSOR HISTIDINE KINASE TRCS"/>
    <property type="match status" value="1"/>
</dbReference>
<dbReference type="InterPro" id="IPR036890">
    <property type="entry name" value="HATPase_C_sf"/>
</dbReference>
<evidence type="ECO:0000256" key="4">
    <source>
        <dbReference type="ARBA" id="ARBA00022679"/>
    </source>
</evidence>